<dbReference type="Proteomes" id="UP000322234">
    <property type="component" value="Unassembled WGS sequence"/>
</dbReference>
<sequence>MKLLLLCLGLTLVCAQEGNSDVVRSNFDIPKDKAAPVTLPTAREPETSPELKNEFVEICQKYGVVKENIIDLTKVDRCLQARGNGVA</sequence>
<dbReference type="InterPro" id="IPR002971">
    <property type="entry name" value="Maj_urinary"/>
</dbReference>
<keyword evidence="5" id="KW-1185">Reference proteome</keyword>
<dbReference type="EMBL" id="VBQZ03003505">
    <property type="protein sequence ID" value="MXQ99935.1"/>
    <property type="molecule type" value="Genomic_DNA"/>
</dbReference>
<feature type="chain" id="PRO_5025371245" evidence="3">
    <location>
        <begin position="16"/>
        <end position="87"/>
    </location>
</feature>
<dbReference type="InterPro" id="IPR012674">
    <property type="entry name" value="Calycin"/>
</dbReference>
<evidence type="ECO:0000256" key="3">
    <source>
        <dbReference type="SAM" id="SignalP"/>
    </source>
</evidence>
<accession>A0A6B0SFL3</accession>
<evidence type="ECO:0000313" key="5">
    <source>
        <dbReference type="Proteomes" id="UP000322234"/>
    </source>
</evidence>
<organism evidence="4 5">
    <name type="scientific">Bos mutus</name>
    <name type="common">wild yak</name>
    <dbReference type="NCBI Taxonomy" id="72004"/>
    <lineage>
        <taxon>Eukaryota</taxon>
        <taxon>Metazoa</taxon>
        <taxon>Chordata</taxon>
        <taxon>Craniata</taxon>
        <taxon>Vertebrata</taxon>
        <taxon>Euteleostomi</taxon>
        <taxon>Mammalia</taxon>
        <taxon>Eutheria</taxon>
        <taxon>Laurasiatheria</taxon>
        <taxon>Artiodactyla</taxon>
        <taxon>Ruminantia</taxon>
        <taxon>Pecora</taxon>
        <taxon>Bovidae</taxon>
        <taxon>Bovinae</taxon>
        <taxon>Bos</taxon>
    </lineage>
</organism>
<dbReference type="GO" id="GO:0005576">
    <property type="term" value="C:extracellular region"/>
    <property type="evidence" value="ECO:0007669"/>
    <property type="project" value="UniProtKB-SubCell"/>
</dbReference>
<dbReference type="PRINTS" id="PR01221">
    <property type="entry name" value="MAJORURINARY"/>
</dbReference>
<name>A0A6B0SFL3_9CETA</name>
<dbReference type="Gene3D" id="2.40.128.20">
    <property type="match status" value="1"/>
</dbReference>
<keyword evidence="2" id="KW-0964">Secreted</keyword>
<feature type="signal peptide" evidence="3">
    <location>
        <begin position="1"/>
        <end position="15"/>
    </location>
</feature>
<reference evidence="4" key="1">
    <citation type="submission" date="2019-10" db="EMBL/GenBank/DDBJ databases">
        <title>The sequence and de novo assembly of the wild yak genome.</title>
        <authorList>
            <person name="Liu Y."/>
        </authorList>
    </citation>
    <scope>NUCLEOTIDE SEQUENCE [LARGE SCALE GENOMIC DNA]</scope>
    <source>
        <strain evidence="4">WY2019</strain>
    </source>
</reference>
<keyword evidence="3" id="KW-0732">Signal</keyword>
<evidence type="ECO:0000256" key="1">
    <source>
        <dbReference type="ARBA" id="ARBA00004613"/>
    </source>
</evidence>
<proteinExistence type="predicted"/>
<evidence type="ECO:0000256" key="2">
    <source>
        <dbReference type="ARBA" id="ARBA00022525"/>
    </source>
</evidence>
<comment type="caution">
    <text evidence="4">The sequence shown here is derived from an EMBL/GenBank/DDBJ whole genome shotgun (WGS) entry which is preliminary data.</text>
</comment>
<comment type="subcellular location">
    <subcellularLocation>
        <location evidence="1">Secreted</location>
    </subcellularLocation>
</comment>
<dbReference type="SUPFAM" id="SSF50814">
    <property type="entry name" value="Lipocalins"/>
    <property type="match status" value="1"/>
</dbReference>
<evidence type="ECO:0000313" key="4">
    <source>
        <dbReference type="EMBL" id="MXQ99935.1"/>
    </source>
</evidence>
<gene>
    <name evidence="4" type="ORF">E5288_WYG000720</name>
</gene>
<dbReference type="AlphaFoldDB" id="A0A6B0SFL3"/>
<protein>
    <submittedName>
        <fullName evidence="4">Uncharacterized protein</fullName>
    </submittedName>
</protein>